<dbReference type="Proteomes" id="UP001501638">
    <property type="component" value="Unassembled WGS sequence"/>
</dbReference>
<feature type="domain" description="pPIWI-RE module N-terminal" evidence="3">
    <location>
        <begin position="13"/>
        <end position="420"/>
    </location>
</feature>
<comment type="caution">
    <text evidence="5">The sequence shown here is derived from an EMBL/GenBank/DDBJ whole genome shotgun (WGS) entry which is preliminary data.</text>
</comment>
<proteinExistence type="predicted"/>
<dbReference type="InterPro" id="IPR024996">
    <property type="entry name" value="RNaseH_pPIWI_RE"/>
</dbReference>
<organism evidence="5 6">
    <name type="scientific">Streptomyces macrosporus</name>
    <dbReference type="NCBI Taxonomy" id="44032"/>
    <lineage>
        <taxon>Bacteria</taxon>
        <taxon>Bacillati</taxon>
        <taxon>Actinomycetota</taxon>
        <taxon>Actinomycetes</taxon>
        <taxon>Kitasatosporales</taxon>
        <taxon>Streptomycetaceae</taxon>
        <taxon>Streptomyces</taxon>
    </lineage>
</organism>
<feature type="region of interest" description="Disordered" evidence="1">
    <location>
        <begin position="926"/>
        <end position="967"/>
    </location>
</feature>
<feature type="compositionally biased region" description="Basic and acidic residues" evidence="1">
    <location>
        <begin position="399"/>
        <end position="413"/>
    </location>
</feature>
<dbReference type="InterPro" id="IPR040496">
    <property type="entry name" value="MID_pPIWI_RE"/>
</dbReference>
<evidence type="ECO:0000313" key="5">
    <source>
        <dbReference type="EMBL" id="GAA2442553.1"/>
    </source>
</evidence>
<evidence type="ECO:0000256" key="1">
    <source>
        <dbReference type="SAM" id="MobiDB-lite"/>
    </source>
</evidence>
<feature type="domain" description="Prokaryotic pPIWI-RE MID" evidence="4">
    <location>
        <begin position="485"/>
        <end position="622"/>
    </location>
</feature>
<name>A0ABP5X4R5_9ACTN</name>
<sequence>MARPYDSIRTAAARPVSPDASVVERYRALPFPEEWTGALLALCNAGRDKPLETVPTFRMDQVVQALAPDVLVRPRPNRHRGEGRDFWLYAPEDVPDPLPDAALKGLLGAWLKDLRPEPEFRSLLSETRSALLGNPPRWQEGVPVELLRHERPTDGGTAAPEPRQFQLATDWLARRILALEPYDFAGGRLRFRAMPRGPMDRGAELVSQALEFEGSRGSEWYSVVLNVTLQTVPFDPLPRFHVHSHIRRYATRVSARTGRLYLPFGRRTTVLLRPRVPWLPGAPASDRFAVARLAWSRGGYDWVGGGPAGMLRSMSLTESFPDADAILTDPAGWLTDDMRAAVLYSTAMGSHEVGAGLMTDQRSKIVEWALQALPEQLEPVPALVRTRLSGSTPGNPRQEPSKKPAKAEEERRRAEARRRGTAFALHHLAQDLSAGELPTLDAWLFWQTSLMRDTAISALVTHLDLKGDGGAPAAEEAYDGTVVLEWESPELTVRLRCRRLSRSLGQDLALPEGSRHSRAAVTAAIRDRRREMAAFLTEEGVSSPAPTLALVEIDRAQDFSSPDHDAKFAMRLGCADAGVLTQFMAVPKKTRGYNSEKNKEFRAAKAWDDGLRQLGVRVHPEHSLGERLPVGMRYAAVWMVRKNRRSRTRWAGHVPVAVLVTPDPSGEGLARVEGWDDEARAWVPYPVMLLKLTRQCEVPKDAVPAPRDGEAPVARSSWWADMAEQRRATEEWLQRVRRTLRDTPTVLLAHGQNMRSHWTWLQDGTVVADKFRDGHAPSRRLDPDLRLVRVRTARNRETAQWWGVNPDGPNGLAAHLWTDPTADPDKARVFWSTTPKARTFKLSVAADKLAPRVNTKGRVTIDTDKAAWNPGLVEIAVLGCHPGDGDVPEALALAVHQLRQAPDLPDALSLPLPLHLAGLAQEYVLPTQSEDGGDGGDAVDSASDADPDTGAAPGVETAPEPEETDWEQLALAIPAQYASVEKVRETEPR</sequence>
<dbReference type="EMBL" id="BAAASZ010000020">
    <property type="protein sequence ID" value="GAA2442553.1"/>
    <property type="molecule type" value="Genomic_DNA"/>
</dbReference>
<dbReference type="Pfam" id="PF13032">
    <property type="entry name" value="RNaseH_pPIWI_RE"/>
    <property type="match status" value="1"/>
</dbReference>
<reference evidence="6" key="1">
    <citation type="journal article" date="2019" name="Int. J. Syst. Evol. Microbiol.">
        <title>The Global Catalogue of Microorganisms (GCM) 10K type strain sequencing project: providing services to taxonomists for standard genome sequencing and annotation.</title>
        <authorList>
            <consortium name="The Broad Institute Genomics Platform"/>
            <consortium name="The Broad Institute Genome Sequencing Center for Infectious Disease"/>
            <person name="Wu L."/>
            <person name="Ma J."/>
        </authorList>
    </citation>
    <scope>NUCLEOTIDE SEQUENCE [LARGE SCALE GENOMIC DNA]</scope>
    <source>
        <strain evidence="6">JCM 6305</strain>
    </source>
</reference>
<evidence type="ECO:0000313" key="6">
    <source>
        <dbReference type="Proteomes" id="UP001501638"/>
    </source>
</evidence>
<evidence type="ECO:0000259" key="4">
    <source>
        <dbReference type="Pfam" id="PF18157"/>
    </source>
</evidence>
<protein>
    <recommendedName>
        <fullName evidence="7">DUF3893 domain-containing protein</fullName>
    </recommendedName>
</protein>
<dbReference type="Pfam" id="PF13111">
    <property type="entry name" value="pPIWI_RE_X"/>
    <property type="match status" value="1"/>
</dbReference>
<feature type="domain" description="pPIWI-RE RNaseH" evidence="2">
    <location>
        <begin position="634"/>
        <end position="926"/>
    </location>
</feature>
<gene>
    <name evidence="5" type="ORF">GCM10010405_27590</name>
</gene>
<evidence type="ECO:0000259" key="3">
    <source>
        <dbReference type="Pfam" id="PF13111"/>
    </source>
</evidence>
<feature type="region of interest" description="Disordered" evidence="1">
    <location>
        <begin position="386"/>
        <end position="418"/>
    </location>
</feature>
<dbReference type="InterPro" id="IPR025085">
    <property type="entry name" value="pPIWI_RE_X"/>
</dbReference>
<dbReference type="Pfam" id="PF18157">
    <property type="entry name" value="MID_pPIWI_RE"/>
    <property type="match status" value="1"/>
</dbReference>
<evidence type="ECO:0000259" key="2">
    <source>
        <dbReference type="Pfam" id="PF13032"/>
    </source>
</evidence>
<keyword evidence="6" id="KW-1185">Reference proteome</keyword>
<accession>A0ABP5X4R5</accession>
<evidence type="ECO:0008006" key="7">
    <source>
        <dbReference type="Google" id="ProtNLM"/>
    </source>
</evidence>
<dbReference type="RefSeq" id="WP_344322592.1">
    <property type="nucleotide sequence ID" value="NZ_BAAASZ010000020.1"/>
</dbReference>